<evidence type="ECO:0000313" key="7">
    <source>
        <dbReference type="Proteomes" id="UP000324767"/>
    </source>
</evidence>
<evidence type="ECO:0000256" key="1">
    <source>
        <dbReference type="ARBA" id="ARBA00006484"/>
    </source>
</evidence>
<dbReference type="PANTHER" id="PTHR43618">
    <property type="entry name" value="7-ALPHA-HYDROXYSTEROID DEHYDROGENASE"/>
    <property type="match status" value="1"/>
</dbReference>
<dbReference type="OrthoDB" id="37659at2759"/>
<evidence type="ECO:0000313" key="6">
    <source>
        <dbReference type="Proteomes" id="UP000192927"/>
    </source>
</evidence>
<dbReference type="EMBL" id="VXIT01000009">
    <property type="protein sequence ID" value="KAA6410332.1"/>
    <property type="molecule type" value="Genomic_DNA"/>
</dbReference>
<proteinExistence type="inferred from homology"/>
<dbReference type="InterPro" id="IPR052178">
    <property type="entry name" value="Sec_Metab_Biosynth_SDR"/>
</dbReference>
<gene>
    <name evidence="4" type="ORF">FRX48_05753</name>
</gene>
<protein>
    <submittedName>
        <fullName evidence="4">Alcohol dehydrogenase</fullName>
    </submittedName>
    <submittedName>
        <fullName evidence="5">Short chain dehydrogenase reductase</fullName>
    </submittedName>
</protein>
<sequence>MPYPLKGRKVLITGGSRGLGAVVAEKFAAEGCSLAINYVSNADRAKQTADKLAKDYNAKVVLIQGDVGVLADCERTVKESISGLGGLDIIVSNAGWTKLSDFGDLNALSEAEWDKCWAVNVKGNMHLLREAIPTFNANEEGGVFLMSSSIAGVAPTGSTMAYSVSKAAGLHLMKCLASTQGPKIRINAVLPGLLLTEWGSRFGPERIKATEDRAVLKRATDLEDTADAFVAAAKNTSMTGQSIQIDCGLVIR</sequence>
<reference evidence="4 7" key="3">
    <citation type="submission" date="2019-09" db="EMBL/GenBank/DDBJ databases">
        <title>The hologenome of the rock-dwelling lichen Lasallia pustulata.</title>
        <authorList>
            <person name="Greshake Tzovaras B."/>
            <person name="Segers F."/>
            <person name="Bicker A."/>
            <person name="Dal Grande F."/>
            <person name="Otte J."/>
            <person name="Hankeln T."/>
            <person name="Schmitt I."/>
            <person name="Ebersberger I."/>
        </authorList>
    </citation>
    <scope>NUCLEOTIDE SEQUENCE [LARGE SCALE GENOMIC DNA]</scope>
    <source>
        <strain evidence="4">A1-1</strain>
    </source>
</reference>
<dbReference type="PRINTS" id="PR00081">
    <property type="entry name" value="GDHRDH"/>
</dbReference>
<dbReference type="PANTHER" id="PTHR43618:SF2">
    <property type="entry name" value="CHAIN DEHYDROGENASE, PUTATIVE (AFU_ORTHOLOGUE AFUA_6G06930)-RELATED"/>
    <property type="match status" value="1"/>
</dbReference>
<accession>A0A1W5DCF8</accession>
<reference evidence="6" key="1">
    <citation type="submission" date="2017-03" db="EMBL/GenBank/DDBJ databases">
        <authorList>
            <person name="Sharma R."/>
            <person name="Thines M."/>
        </authorList>
    </citation>
    <scope>NUCLEOTIDE SEQUENCE [LARGE SCALE GENOMIC DNA]</scope>
</reference>
<dbReference type="Gene3D" id="3.40.50.720">
    <property type="entry name" value="NAD(P)-binding Rossmann-like Domain"/>
    <property type="match status" value="1"/>
</dbReference>
<dbReference type="CDD" id="cd05233">
    <property type="entry name" value="SDR_c"/>
    <property type="match status" value="1"/>
</dbReference>
<dbReference type="Proteomes" id="UP000324767">
    <property type="component" value="Unassembled WGS sequence"/>
</dbReference>
<evidence type="ECO:0000313" key="5">
    <source>
        <dbReference type="EMBL" id="SLM40612.1"/>
    </source>
</evidence>
<dbReference type="PROSITE" id="PS00061">
    <property type="entry name" value="ADH_SHORT"/>
    <property type="match status" value="1"/>
</dbReference>
<organism evidence="5 6">
    <name type="scientific">Lasallia pustulata</name>
    <dbReference type="NCBI Taxonomy" id="136370"/>
    <lineage>
        <taxon>Eukaryota</taxon>
        <taxon>Fungi</taxon>
        <taxon>Dikarya</taxon>
        <taxon>Ascomycota</taxon>
        <taxon>Pezizomycotina</taxon>
        <taxon>Lecanoromycetes</taxon>
        <taxon>OSLEUM clade</taxon>
        <taxon>Umbilicariomycetidae</taxon>
        <taxon>Umbilicariales</taxon>
        <taxon>Umbilicariaceae</taxon>
        <taxon>Lasallia</taxon>
    </lineage>
</organism>
<keyword evidence="3" id="KW-0560">Oxidoreductase</keyword>
<dbReference type="EMBL" id="FWEW01003740">
    <property type="protein sequence ID" value="SLM40612.1"/>
    <property type="molecule type" value="Genomic_DNA"/>
</dbReference>
<comment type="similarity">
    <text evidence="1">Belongs to the short-chain dehydrogenases/reductases (SDR) family.</text>
</comment>
<evidence type="ECO:0000256" key="3">
    <source>
        <dbReference type="ARBA" id="ARBA00023002"/>
    </source>
</evidence>
<dbReference type="GO" id="GO:0016491">
    <property type="term" value="F:oxidoreductase activity"/>
    <property type="evidence" value="ECO:0007669"/>
    <property type="project" value="UniProtKB-KW"/>
</dbReference>
<dbReference type="InterPro" id="IPR020904">
    <property type="entry name" value="Sc_DH/Rdtase_CS"/>
</dbReference>
<name>A0A1W5DCF8_9LECA</name>
<evidence type="ECO:0000313" key="4">
    <source>
        <dbReference type="EMBL" id="KAA6410332.1"/>
    </source>
</evidence>
<dbReference type="AlphaFoldDB" id="A0A1W5DCF8"/>
<evidence type="ECO:0000256" key="2">
    <source>
        <dbReference type="ARBA" id="ARBA00022857"/>
    </source>
</evidence>
<dbReference type="InterPro" id="IPR002347">
    <property type="entry name" value="SDR_fam"/>
</dbReference>
<dbReference type="SUPFAM" id="SSF51735">
    <property type="entry name" value="NAD(P)-binding Rossmann-fold domains"/>
    <property type="match status" value="1"/>
</dbReference>
<dbReference type="Proteomes" id="UP000192927">
    <property type="component" value="Unassembled WGS sequence"/>
</dbReference>
<keyword evidence="6" id="KW-1185">Reference proteome</keyword>
<dbReference type="Pfam" id="PF13561">
    <property type="entry name" value="adh_short_C2"/>
    <property type="match status" value="1"/>
</dbReference>
<keyword evidence="2" id="KW-0521">NADP</keyword>
<reference evidence="5" key="2">
    <citation type="submission" date="2017-03" db="EMBL/GenBank/DDBJ databases">
        <authorList>
            <person name="Afonso C.L."/>
            <person name="Miller P.J."/>
            <person name="Scott M.A."/>
            <person name="Spackman E."/>
            <person name="Goraichik I."/>
            <person name="Dimitrov K.M."/>
            <person name="Suarez D.L."/>
            <person name="Swayne D.E."/>
        </authorList>
    </citation>
    <scope>NUCLEOTIDE SEQUENCE [LARGE SCALE GENOMIC DNA]</scope>
</reference>
<dbReference type="InterPro" id="IPR036291">
    <property type="entry name" value="NAD(P)-bd_dom_sf"/>
</dbReference>